<dbReference type="SUPFAM" id="SSF50630">
    <property type="entry name" value="Acid proteases"/>
    <property type="match status" value="1"/>
</dbReference>
<dbReference type="Proteomes" id="UP001177744">
    <property type="component" value="Unassembled WGS sequence"/>
</dbReference>
<comment type="caution">
    <text evidence="3">The sequence shown here is derived from an EMBL/GenBank/DDBJ whole genome shotgun (WGS) entry which is preliminary data.</text>
</comment>
<evidence type="ECO:0000259" key="2">
    <source>
        <dbReference type="Pfam" id="PF00077"/>
    </source>
</evidence>
<dbReference type="GO" id="GO:0016787">
    <property type="term" value="F:hydrolase activity"/>
    <property type="evidence" value="ECO:0007669"/>
    <property type="project" value="UniProtKB-KW"/>
</dbReference>
<dbReference type="InterPro" id="IPR021109">
    <property type="entry name" value="Peptidase_aspartic_dom_sf"/>
</dbReference>
<sequence>MKIGGQTVNFMVYLGAEYLVVTQKVASLSGKEVTIIRATEVHTCRPFCRPHRCQLGSHQVIHEFLYLLDYPVPLMGRDLLAKIGAEITFAPDGSAQLCLGEETSPMILSLAVPREEEWRLYTSQSKDSLLEPESEEEFPLVWAEGNTPGLAKDHARDACLGIQVHLDWLLQWGLLKRCQSPWNTPIMSVKKPGTSDNHLVQDLRAVNEAVITLHSVLPNPYTLLGLIPSEAEWFTCLDMKDAFFCLQLAPSSQPLFAFEWENPTMGPKSSSSGPDCHKGSRTSLLLLVEC</sequence>
<evidence type="ECO:0000313" key="4">
    <source>
        <dbReference type="Proteomes" id="UP001177744"/>
    </source>
</evidence>
<evidence type="ECO:0000256" key="1">
    <source>
        <dbReference type="ARBA" id="ARBA00022801"/>
    </source>
</evidence>
<dbReference type="AlphaFoldDB" id="A0AA40LX41"/>
<proteinExistence type="predicted"/>
<dbReference type="InterPro" id="IPR043502">
    <property type="entry name" value="DNA/RNA_pol_sf"/>
</dbReference>
<dbReference type="PANTHER" id="PTHR33064:SF29">
    <property type="entry name" value="PEPTIDASE A2 DOMAIN-CONTAINING PROTEIN-RELATED"/>
    <property type="match status" value="1"/>
</dbReference>
<dbReference type="Gene3D" id="3.10.10.10">
    <property type="entry name" value="HIV Type 1 Reverse Transcriptase, subunit A, domain 1"/>
    <property type="match status" value="1"/>
</dbReference>
<gene>
    <name evidence="3" type="ORF">QTO34_000674</name>
</gene>
<dbReference type="InterPro" id="IPR018061">
    <property type="entry name" value="Retropepsins"/>
</dbReference>
<reference evidence="3" key="1">
    <citation type="submission" date="2023-06" db="EMBL/GenBank/DDBJ databases">
        <title>Reference genome for the Northern bat (Eptesicus nilssonii), a most northern bat species.</title>
        <authorList>
            <person name="Laine V.N."/>
            <person name="Pulliainen A.T."/>
            <person name="Lilley T.M."/>
        </authorList>
    </citation>
    <scope>NUCLEOTIDE SEQUENCE</scope>
    <source>
        <strain evidence="3">BLF_Eptnil</strain>
        <tissue evidence="3">Kidney</tissue>
    </source>
</reference>
<dbReference type="InterPro" id="IPR043128">
    <property type="entry name" value="Rev_trsase/Diguanyl_cyclase"/>
</dbReference>
<protein>
    <recommendedName>
        <fullName evidence="2">Retropepsins domain-containing protein</fullName>
    </recommendedName>
</protein>
<keyword evidence="1" id="KW-0378">Hydrolase</keyword>
<dbReference type="PANTHER" id="PTHR33064">
    <property type="entry name" value="POL PROTEIN"/>
    <property type="match status" value="1"/>
</dbReference>
<dbReference type="Gene3D" id="3.30.70.270">
    <property type="match status" value="1"/>
</dbReference>
<dbReference type="SUPFAM" id="SSF56672">
    <property type="entry name" value="DNA/RNA polymerases"/>
    <property type="match status" value="1"/>
</dbReference>
<feature type="domain" description="Retropepsins" evidence="2">
    <location>
        <begin position="2"/>
        <end position="87"/>
    </location>
</feature>
<dbReference type="Gene3D" id="2.40.70.10">
    <property type="entry name" value="Acid Proteases"/>
    <property type="match status" value="1"/>
</dbReference>
<dbReference type="Pfam" id="PF00077">
    <property type="entry name" value="RVP"/>
    <property type="match status" value="1"/>
</dbReference>
<evidence type="ECO:0000313" key="3">
    <source>
        <dbReference type="EMBL" id="KAK1346814.1"/>
    </source>
</evidence>
<keyword evidence="4" id="KW-1185">Reference proteome</keyword>
<dbReference type="InterPro" id="IPR051320">
    <property type="entry name" value="Viral_Replic_Matur_Polypro"/>
</dbReference>
<dbReference type="EMBL" id="JAULJE010000001">
    <property type="protein sequence ID" value="KAK1346814.1"/>
    <property type="molecule type" value="Genomic_DNA"/>
</dbReference>
<name>A0AA40LX41_CNENI</name>
<organism evidence="3 4">
    <name type="scientific">Cnephaeus nilssonii</name>
    <name type="common">Northern bat</name>
    <name type="synonym">Eptesicus nilssonii</name>
    <dbReference type="NCBI Taxonomy" id="3371016"/>
    <lineage>
        <taxon>Eukaryota</taxon>
        <taxon>Metazoa</taxon>
        <taxon>Chordata</taxon>
        <taxon>Craniata</taxon>
        <taxon>Vertebrata</taxon>
        <taxon>Euteleostomi</taxon>
        <taxon>Mammalia</taxon>
        <taxon>Eutheria</taxon>
        <taxon>Laurasiatheria</taxon>
        <taxon>Chiroptera</taxon>
        <taxon>Yangochiroptera</taxon>
        <taxon>Vespertilionidae</taxon>
        <taxon>Cnephaeus</taxon>
    </lineage>
</organism>
<accession>A0AA40LX41</accession>